<proteinExistence type="predicted"/>
<accession>A0A402BJV2</accession>
<dbReference type="EMBL" id="BIFT01000002">
    <property type="protein sequence ID" value="GCE31615.1"/>
    <property type="molecule type" value="Genomic_DNA"/>
</dbReference>
<sequence length="70" mass="7753">MTVSGCPFSSGNMQPAVLGHLWRTNSFKCSVKKCSRTLFDTTLKKAWALEGPEYGWLNVPDESEKQTLSG</sequence>
<name>A0A402BJV2_9CHLR</name>
<keyword evidence="2" id="KW-1185">Reference proteome</keyword>
<evidence type="ECO:0000313" key="2">
    <source>
        <dbReference type="Proteomes" id="UP000287171"/>
    </source>
</evidence>
<protein>
    <submittedName>
        <fullName evidence="1">Uncharacterized protein</fullName>
    </submittedName>
</protein>
<dbReference type="Proteomes" id="UP000287171">
    <property type="component" value="Unassembled WGS sequence"/>
</dbReference>
<organism evidence="1 2">
    <name type="scientific">Dictyobacter alpinus</name>
    <dbReference type="NCBI Taxonomy" id="2014873"/>
    <lineage>
        <taxon>Bacteria</taxon>
        <taxon>Bacillati</taxon>
        <taxon>Chloroflexota</taxon>
        <taxon>Ktedonobacteria</taxon>
        <taxon>Ktedonobacterales</taxon>
        <taxon>Dictyobacteraceae</taxon>
        <taxon>Dictyobacter</taxon>
    </lineage>
</organism>
<dbReference type="AlphaFoldDB" id="A0A402BJV2"/>
<evidence type="ECO:0000313" key="1">
    <source>
        <dbReference type="EMBL" id="GCE31615.1"/>
    </source>
</evidence>
<reference evidence="2" key="1">
    <citation type="submission" date="2018-12" db="EMBL/GenBank/DDBJ databases">
        <title>Tengunoibacter tsumagoiensis gen. nov., sp. nov., Dictyobacter kobayashii sp. nov., D. alpinus sp. nov., and D. joshuensis sp. nov. and description of Dictyobacteraceae fam. nov. within the order Ktedonobacterales isolated from Tengu-no-mugimeshi.</title>
        <authorList>
            <person name="Wang C.M."/>
            <person name="Zheng Y."/>
            <person name="Sakai Y."/>
            <person name="Toyoda A."/>
            <person name="Minakuchi Y."/>
            <person name="Abe K."/>
            <person name="Yokota A."/>
            <person name="Yabe S."/>
        </authorList>
    </citation>
    <scope>NUCLEOTIDE SEQUENCE [LARGE SCALE GENOMIC DNA]</scope>
    <source>
        <strain evidence="2">Uno16</strain>
    </source>
</reference>
<gene>
    <name evidence="1" type="ORF">KDA_70990</name>
</gene>
<comment type="caution">
    <text evidence="1">The sequence shown here is derived from an EMBL/GenBank/DDBJ whole genome shotgun (WGS) entry which is preliminary data.</text>
</comment>